<evidence type="ECO:0000313" key="1">
    <source>
        <dbReference type="EMBL" id="MEL0659930.1"/>
    </source>
</evidence>
<dbReference type="Proteomes" id="UP001366060">
    <property type="component" value="Unassembled WGS sequence"/>
</dbReference>
<proteinExistence type="predicted"/>
<gene>
    <name evidence="1" type="ORF">V6255_12355</name>
</gene>
<name>A0ABU9HDE2_9GAMM</name>
<dbReference type="Gene3D" id="2.30.30.400">
    <property type="entry name" value="Rof-like"/>
    <property type="match status" value="1"/>
</dbReference>
<sequence length="81" mass="9139">MISCHQYDYIEIVCLYHYSVKLTLKSGQIVEGIALDTARNDSRDECVKLDVKGTNIDIVLNEIALLSVDVENPHIKQVSFT</sequence>
<keyword evidence="2" id="KW-1185">Reference proteome</keyword>
<dbReference type="Pfam" id="PF07073">
    <property type="entry name" value="ROF"/>
    <property type="match status" value="1"/>
</dbReference>
<dbReference type="InterPro" id="IPR038626">
    <property type="entry name" value="Rof-like_sf"/>
</dbReference>
<dbReference type="InterPro" id="IPR009778">
    <property type="entry name" value="ROF"/>
</dbReference>
<organism evidence="1 2">
    <name type="scientific">Psychromonas arctica</name>
    <dbReference type="NCBI Taxonomy" id="168275"/>
    <lineage>
        <taxon>Bacteria</taxon>
        <taxon>Pseudomonadati</taxon>
        <taxon>Pseudomonadota</taxon>
        <taxon>Gammaproteobacteria</taxon>
        <taxon>Alteromonadales</taxon>
        <taxon>Psychromonadaceae</taxon>
        <taxon>Psychromonas</taxon>
    </lineage>
</organism>
<dbReference type="RefSeq" id="WP_341628439.1">
    <property type="nucleotide sequence ID" value="NZ_JBAKBA010000029.1"/>
</dbReference>
<dbReference type="EMBL" id="JBAKBA010000029">
    <property type="protein sequence ID" value="MEL0659930.1"/>
    <property type="molecule type" value="Genomic_DNA"/>
</dbReference>
<reference evidence="1 2" key="1">
    <citation type="submission" date="2024-02" db="EMBL/GenBank/DDBJ databases">
        <title>Bacteria isolated from the canopy kelp, Nereocystis luetkeana.</title>
        <authorList>
            <person name="Pfister C.A."/>
            <person name="Younker I.T."/>
            <person name="Light S.H."/>
        </authorList>
    </citation>
    <scope>NUCLEOTIDE SEQUENCE [LARGE SCALE GENOMIC DNA]</scope>
    <source>
        <strain evidence="1 2">TI.2.07</strain>
    </source>
</reference>
<comment type="caution">
    <text evidence="1">The sequence shown here is derived from an EMBL/GenBank/DDBJ whole genome shotgun (WGS) entry which is preliminary data.</text>
</comment>
<dbReference type="InterPro" id="IPR023534">
    <property type="entry name" value="Rof/RNase_P-like"/>
</dbReference>
<accession>A0ABU9HDE2</accession>
<dbReference type="SUPFAM" id="SSF101744">
    <property type="entry name" value="Rof/RNase P subunit-like"/>
    <property type="match status" value="1"/>
</dbReference>
<protein>
    <submittedName>
        <fullName evidence="1">Rho-binding antiterminator</fullName>
    </submittedName>
</protein>
<evidence type="ECO:0000313" key="2">
    <source>
        <dbReference type="Proteomes" id="UP001366060"/>
    </source>
</evidence>